<feature type="compositionally biased region" description="Gly residues" evidence="22">
    <location>
        <begin position="385"/>
        <end position="394"/>
    </location>
</feature>
<dbReference type="AlphaFoldDB" id="A3LYU7"/>
<feature type="compositionally biased region" description="Low complexity" evidence="22">
    <location>
        <begin position="395"/>
        <end position="404"/>
    </location>
</feature>
<dbReference type="InterPro" id="IPR057670">
    <property type="entry name" value="SH3_retrovirus"/>
</dbReference>
<dbReference type="STRING" id="322104.A3LYU7"/>
<dbReference type="eggNOG" id="KOG0017">
    <property type="taxonomic scope" value="Eukaryota"/>
</dbReference>
<feature type="domain" description="Integrase catalytic" evidence="23">
    <location>
        <begin position="132"/>
        <end position="301"/>
    </location>
</feature>
<evidence type="ECO:0000256" key="20">
    <source>
        <dbReference type="ARBA" id="ARBA00048173"/>
    </source>
</evidence>
<keyword evidence="8" id="KW-0479">Metal-binding</keyword>
<evidence type="ECO:0000259" key="23">
    <source>
        <dbReference type="PROSITE" id="PS50994"/>
    </source>
</evidence>
<evidence type="ECO:0000256" key="18">
    <source>
        <dbReference type="ARBA" id="ARBA00025590"/>
    </source>
</evidence>
<comment type="catalytic activity">
    <reaction evidence="20">
        <text>DNA(n) + a 2'-deoxyribonucleoside 5'-triphosphate = DNA(n+1) + diphosphate</text>
        <dbReference type="Rhea" id="RHEA:22508"/>
        <dbReference type="Rhea" id="RHEA-COMP:17339"/>
        <dbReference type="Rhea" id="RHEA-COMP:17340"/>
        <dbReference type="ChEBI" id="CHEBI:33019"/>
        <dbReference type="ChEBI" id="CHEBI:61560"/>
        <dbReference type="ChEBI" id="CHEBI:173112"/>
        <dbReference type="EC" id="2.7.7.49"/>
    </reaction>
</comment>
<evidence type="ECO:0000256" key="14">
    <source>
        <dbReference type="ARBA" id="ARBA00022918"/>
    </source>
</evidence>
<evidence type="ECO:0000256" key="22">
    <source>
        <dbReference type="SAM" id="MobiDB-lite"/>
    </source>
</evidence>
<keyword evidence="13" id="KW-0229">DNA integration</keyword>
<keyword evidence="6" id="KW-0548">Nucleotidyltransferase</keyword>
<evidence type="ECO:0000256" key="10">
    <source>
        <dbReference type="ARBA" id="ARBA00022801"/>
    </source>
</evidence>
<feature type="region of interest" description="Disordered" evidence="22">
    <location>
        <begin position="650"/>
        <end position="678"/>
    </location>
</feature>
<keyword evidence="10" id="KW-0378">Hydrolase</keyword>
<feature type="compositionally biased region" description="Polar residues" evidence="22">
    <location>
        <begin position="654"/>
        <end position="669"/>
    </location>
</feature>
<dbReference type="GO" id="GO:0003887">
    <property type="term" value="F:DNA-directed DNA polymerase activity"/>
    <property type="evidence" value="ECO:0007669"/>
    <property type="project" value="UniProtKB-KW"/>
</dbReference>
<dbReference type="InterPro" id="IPR012337">
    <property type="entry name" value="RNaseH-like_sf"/>
</dbReference>
<dbReference type="InterPro" id="IPR036397">
    <property type="entry name" value="RNaseH_sf"/>
</dbReference>
<dbReference type="GO" id="GO:0005737">
    <property type="term" value="C:cytoplasm"/>
    <property type="evidence" value="ECO:0007669"/>
    <property type="project" value="UniProtKB-SubCell"/>
</dbReference>
<proteinExistence type="predicted"/>
<evidence type="ECO:0000256" key="17">
    <source>
        <dbReference type="ARBA" id="ARBA00023172"/>
    </source>
</evidence>
<evidence type="ECO:0000256" key="9">
    <source>
        <dbReference type="ARBA" id="ARBA00022759"/>
    </source>
</evidence>
<evidence type="ECO:0000256" key="13">
    <source>
        <dbReference type="ARBA" id="ARBA00022908"/>
    </source>
</evidence>
<dbReference type="Gene3D" id="3.30.420.10">
    <property type="entry name" value="Ribonuclease H-like superfamily/Ribonuclease H"/>
    <property type="match status" value="1"/>
</dbReference>
<comment type="catalytic activity">
    <reaction evidence="1">
        <text>Endonucleolytic cleavage to 5'-phosphomonoester.</text>
        <dbReference type="EC" id="3.1.26.4"/>
    </reaction>
</comment>
<evidence type="ECO:0000256" key="3">
    <source>
        <dbReference type="ARBA" id="ARBA00022490"/>
    </source>
</evidence>
<dbReference type="PANTHER" id="PTHR42648:SF11">
    <property type="entry name" value="TRANSPOSON TY4-P GAG-POL POLYPROTEIN"/>
    <property type="match status" value="1"/>
</dbReference>
<evidence type="ECO:0000256" key="16">
    <source>
        <dbReference type="ARBA" id="ARBA00023125"/>
    </source>
</evidence>
<evidence type="ECO:0000256" key="12">
    <source>
        <dbReference type="ARBA" id="ARBA00022884"/>
    </source>
</evidence>
<feature type="compositionally biased region" description="Low complexity" evidence="22">
    <location>
        <begin position="431"/>
        <end position="454"/>
    </location>
</feature>
<feature type="compositionally biased region" description="Pro residues" evidence="22">
    <location>
        <begin position="455"/>
        <end position="480"/>
    </location>
</feature>
<keyword evidence="11" id="KW-0460">Magnesium</keyword>
<evidence type="ECO:0000256" key="21">
    <source>
        <dbReference type="ARBA" id="ARBA00049244"/>
    </source>
</evidence>
<feature type="region of interest" description="Disordered" evidence="22">
    <location>
        <begin position="383"/>
        <end position="615"/>
    </location>
</feature>
<evidence type="ECO:0000256" key="11">
    <source>
        <dbReference type="ARBA" id="ARBA00022842"/>
    </source>
</evidence>
<comment type="subcellular location">
    <subcellularLocation>
        <location evidence="2">Cytoplasm</location>
    </subcellularLocation>
</comment>
<dbReference type="Pfam" id="PF25597">
    <property type="entry name" value="SH3_retrovirus"/>
    <property type="match status" value="1"/>
</dbReference>
<evidence type="ECO:0000256" key="19">
    <source>
        <dbReference type="ARBA" id="ARBA00025615"/>
    </source>
</evidence>
<dbReference type="GeneID" id="4840781"/>
<comment type="catalytic activity">
    <reaction evidence="21">
        <text>DNA(n) + a 2'-deoxyribonucleoside 5'-triphosphate = DNA(n+1) + diphosphate</text>
        <dbReference type="Rhea" id="RHEA:22508"/>
        <dbReference type="Rhea" id="RHEA-COMP:17339"/>
        <dbReference type="Rhea" id="RHEA-COMP:17340"/>
        <dbReference type="ChEBI" id="CHEBI:33019"/>
        <dbReference type="ChEBI" id="CHEBI:61560"/>
        <dbReference type="ChEBI" id="CHEBI:173112"/>
        <dbReference type="EC" id="2.7.7.7"/>
    </reaction>
</comment>
<dbReference type="Proteomes" id="UP000002258">
    <property type="component" value="Chromosome 7"/>
</dbReference>
<dbReference type="EMBL" id="CP000501">
    <property type="protein sequence ID" value="ABN68228.2"/>
    <property type="molecule type" value="Genomic_DNA"/>
</dbReference>
<dbReference type="GO" id="GO:0003964">
    <property type="term" value="F:RNA-directed DNA polymerase activity"/>
    <property type="evidence" value="ECO:0007669"/>
    <property type="project" value="UniProtKB-KW"/>
</dbReference>
<reference evidence="24 25" key="1">
    <citation type="journal article" date="2007" name="Nat. Biotechnol.">
        <title>Genome sequence of the lignocellulose-bioconverting and xylose-fermenting yeast Pichia stipitis.</title>
        <authorList>
            <person name="Jeffries T.W."/>
            <person name="Grigoriev I.V."/>
            <person name="Grimwood J."/>
            <person name="Laplaza J.M."/>
            <person name="Aerts A."/>
            <person name="Salamov A."/>
            <person name="Schmutz J."/>
            <person name="Lindquist E."/>
            <person name="Dehal P."/>
            <person name="Shapiro H."/>
            <person name="Jin Y.S."/>
            <person name="Passoth V."/>
            <person name="Richardson P.M."/>
        </authorList>
    </citation>
    <scope>NUCLEOTIDE SEQUENCE [LARGE SCALE GENOMIC DNA]</scope>
    <source>
        <strain evidence="25">ATCC 58785 / CBS 6054 / NBRC 10063 / NRRL Y-11545</strain>
    </source>
</reference>
<dbReference type="SUPFAM" id="SSF53098">
    <property type="entry name" value="Ribonuclease H-like"/>
    <property type="match status" value="1"/>
</dbReference>
<keyword evidence="17" id="KW-0233">DNA recombination</keyword>
<name>A3LYU7_PICST</name>
<dbReference type="HOGENOM" id="CLU_363332_0_0_1"/>
<keyword evidence="4" id="KW-0815">Transposition</keyword>
<dbReference type="GO" id="GO:0015074">
    <property type="term" value="P:DNA integration"/>
    <property type="evidence" value="ECO:0007669"/>
    <property type="project" value="UniProtKB-KW"/>
</dbReference>
<evidence type="ECO:0000256" key="7">
    <source>
        <dbReference type="ARBA" id="ARBA00022722"/>
    </source>
</evidence>
<comment type="function">
    <text evidence="18">Reverse transcriptase/ribonuclease H (RT) is a multifunctional enzyme that catalyzes the conversion of the retro-elements RNA genome into dsDNA within the VLP. The enzyme displays a DNA polymerase activity that can copy either DNA or RNA templates, and a ribonuclease H (RNase H) activity that cleaves the RNA strand of RNA-DNA heteroduplexes during plus-strand synthesis and hydrolyzes RNA primers. The conversion leads to a linear dsDNA copy of the retrotransposon that includes long terminal repeats (LTRs) at both ends.</text>
</comment>
<dbReference type="InParanoid" id="A3LYU7"/>
<evidence type="ECO:0000256" key="5">
    <source>
        <dbReference type="ARBA" id="ARBA00022679"/>
    </source>
</evidence>
<feature type="compositionally biased region" description="Low complexity" evidence="22">
    <location>
        <begin position="481"/>
        <end position="494"/>
    </location>
</feature>
<dbReference type="GO" id="GO:0004523">
    <property type="term" value="F:RNA-DNA hybrid ribonuclease activity"/>
    <property type="evidence" value="ECO:0007669"/>
    <property type="project" value="UniProtKB-EC"/>
</dbReference>
<dbReference type="GO" id="GO:0003723">
    <property type="term" value="F:RNA binding"/>
    <property type="evidence" value="ECO:0007669"/>
    <property type="project" value="UniProtKB-KW"/>
</dbReference>
<evidence type="ECO:0000256" key="15">
    <source>
        <dbReference type="ARBA" id="ARBA00022932"/>
    </source>
</evidence>
<keyword evidence="7" id="KW-0540">Nuclease</keyword>
<keyword evidence="25" id="KW-1185">Reference proteome</keyword>
<keyword evidence="12" id="KW-0694">RNA-binding</keyword>
<keyword evidence="14 24" id="KW-0695">RNA-directed DNA polymerase</keyword>
<organism evidence="24 25">
    <name type="scientific">Scheffersomyces stipitis (strain ATCC 58785 / CBS 6054 / NBRC 10063 / NRRL Y-11545)</name>
    <name type="common">Yeast</name>
    <name type="synonym">Pichia stipitis</name>
    <dbReference type="NCBI Taxonomy" id="322104"/>
    <lineage>
        <taxon>Eukaryota</taxon>
        <taxon>Fungi</taxon>
        <taxon>Dikarya</taxon>
        <taxon>Ascomycota</taxon>
        <taxon>Saccharomycotina</taxon>
        <taxon>Pichiomycetes</taxon>
        <taxon>Debaryomycetaceae</taxon>
        <taxon>Scheffersomyces</taxon>
    </lineage>
</organism>
<dbReference type="InterPro" id="IPR001584">
    <property type="entry name" value="Integrase_cat-core"/>
</dbReference>
<sequence length="769" mass="81632">MSWFRWLYTQNLLTSAVTTTGDKLVISHDDIVHPKYGQLATRDSRNLYLSCLEIVSPSTVSRANHSAYSATAPVSASALVHARLGHPSPTVVRSALKYPNMPRTAVHDSISCEACLSSKSTRVIPKTTTGPVTFAPLQLLHCDLSGPHAGGPSSLFYFCILLDDFTRFKAVGPILKKSDAADFIIKVIKAWTNHFSSRGGYRVCNFRSDNGGEFVNSTLTSFFAAEGSQTQLTVPGNSHQNGRAERAIRSVLDKTRTMITASSLPSPLYPHALQHAAFLLNRLPTPVLQNRPPFELWHGARPILSQLKVFGCAAFVNVPPNHRQSKLVARAIKGVYLGSDPFRKAHLVYDLATRQVITSSHVRFQENVFLFARPSTSTVVSATSIGGGGSGGGSFPSISAPAPGLTQGPRVSSPPSPSPPSTPSDSTVAQSPGSSAASSSASAPVSPAASTTPSSQPPSTPTPVPSPISVPSPTPAPTSAPVPSDTSVPSTSAALTAPSRAVVSAQRSDSPPSDSYESSDDSYTAPASREVPTLTASREVPTLTAPRKVPSLPSTRKVPSLPAPRTVPSLPAPRTVPSLLPVPRNRLSAPTAPLGLPHPAVEAPPTIPGSSSAIPMEIDSTYTEPESMSEDGYGMEVVSDQEFFDAPEQYGTHPRSSPLISTRSSMDVSSDQEEYPDPSTYMDIVVMDSDDFSSYHDSEMEDASDMDPLPLIRPTSNMEMEDASDTVSSTPHLLLYPCLRHFIVHSFYPCPSILASDSFAIAIGSLGAT</sequence>
<dbReference type="GO" id="GO:0006310">
    <property type="term" value="P:DNA recombination"/>
    <property type="evidence" value="ECO:0007669"/>
    <property type="project" value="UniProtKB-KW"/>
</dbReference>
<keyword evidence="15" id="KW-0239">DNA-directed DNA polymerase</keyword>
<keyword evidence="9" id="KW-0255">Endonuclease</keyword>
<evidence type="ECO:0000256" key="6">
    <source>
        <dbReference type="ARBA" id="ARBA00022695"/>
    </source>
</evidence>
<dbReference type="OMA" id="MEIDSTY"/>
<evidence type="ECO:0000313" key="24">
    <source>
        <dbReference type="EMBL" id="ABN68228.2"/>
    </source>
</evidence>
<dbReference type="OrthoDB" id="10637555at2759"/>
<dbReference type="GO" id="GO:0032196">
    <property type="term" value="P:transposition"/>
    <property type="evidence" value="ECO:0007669"/>
    <property type="project" value="UniProtKB-KW"/>
</dbReference>
<keyword evidence="3" id="KW-0963">Cytoplasm</keyword>
<feature type="compositionally biased region" description="Pro residues" evidence="22">
    <location>
        <begin position="412"/>
        <end position="422"/>
    </location>
</feature>
<accession>A3LYU7</accession>
<evidence type="ECO:0000313" key="25">
    <source>
        <dbReference type="Proteomes" id="UP000002258"/>
    </source>
</evidence>
<keyword evidence="16" id="KW-0238">DNA-binding</keyword>
<dbReference type="GO" id="GO:0005634">
    <property type="term" value="C:nucleus"/>
    <property type="evidence" value="ECO:0007669"/>
    <property type="project" value="UniProtKB-ARBA"/>
</dbReference>
<dbReference type="KEGG" id="pic:PICST_33302"/>
<evidence type="ECO:0000256" key="1">
    <source>
        <dbReference type="ARBA" id="ARBA00000077"/>
    </source>
</evidence>
<dbReference type="GO" id="GO:0046872">
    <property type="term" value="F:metal ion binding"/>
    <property type="evidence" value="ECO:0007669"/>
    <property type="project" value="UniProtKB-KW"/>
</dbReference>
<dbReference type="PANTHER" id="PTHR42648">
    <property type="entry name" value="TRANSPOSASE, PUTATIVE-RELATED"/>
    <property type="match status" value="1"/>
</dbReference>
<evidence type="ECO:0000256" key="4">
    <source>
        <dbReference type="ARBA" id="ARBA00022578"/>
    </source>
</evidence>
<keyword evidence="5" id="KW-0808">Transferase</keyword>
<gene>
    <name evidence="24" type="primary">POL5.2</name>
    <name evidence="24" type="ORF">PICST_33302</name>
</gene>
<evidence type="ECO:0000256" key="2">
    <source>
        <dbReference type="ARBA" id="ARBA00004496"/>
    </source>
</evidence>
<dbReference type="PROSITE" id="PS50994">
    <property type="entry name" value="INTEGRASE"/>
    <property type="match status" value="1"/>
</dbReference>
<dbReference type="InterPro" id="IPR039537">
    <property type="entry name" value="Retrotran_Ty1/copia-like"/>
</dbReference>
<evidence type="ECO:0000256" key="8">
    <source>
        <dbReference type="ARBA" id="ARBA00022723"/>
    </source>
</evidence>
<comment type="function">
    <text evidence="19">Integrase (IN) targets the VLP to the nucleus, where a subparticle preintegration complex (PIC) containing at least integrase and the newly synthesized dsDNA copy of the retrotransposon must transit the nuclear membrane. Once in the nucleus, integrase performs the integration of the dsDNA into the host genome.</text>
</comment>
<dbReference type="RefSeq" id="XP_001386257.2">
    <property type="nucleotide sequence ID" value="XM_001386220.1"/>
</dbReference>
<protein>
    <submittedName>
        <fullName evidence="24">RNA-directed DNA polymerase Tps5.2</fullName>
    </submittedName>
</protein>
<dbReference type="GO" id="GO:0003677">
    <property type="term" value="F:DNA binding"/>
    <property type="evidence" value="ECO:0007669"/>
    <property type="project" value="UniProtKB-KW"/>
</dbReference>